<dbReference type="Pfam" id="PF00583">
    <property type="entry name" value="Acetyltransf_1"/>
    <property type="match status" value="1"/>
</dbReference>
<organism evidence="2 3">
    <name type="scientific">Limnovirga soli</name>
    <dbReference type="NCBI Taxonomy" id="2656915"/>
    <lineage>
        <taxon>Bacteria</taxon>
        <taxon>Pseudomonadati</taxon>
        <taxon>Bacteroidota</taxon>
        <taxon>Chitinophagia</taxon>
        <taxon>Chitinophagales</taxon>
        <taxon>Chitinophagaceae</taxon>
        <taxon>Limnovirga</taxon>
    </lineage>
</organism>
<evidence type="ECO:0000259" key="1">
    <source>
        <dbReference type="PROSITE" id="PS51186"/>
    </source>
</evidence>
<dbReference type="EMBL" id="WHPF01000007">
    <property type="protein sequence ID" value="NNV56127.1"/>
    <property type="molecule type" value="Genomic_DNA"/>
</dbReference>
<keyword evidence="3" id="KW-1185">Reference proteome</keyword>
<dbReference type="GO" id="GO:0016747">
    <property type="term" value="F:acyltransferase activity, transferring groups other than amino-acyl groups"/>
    <property type="evidence" value="ECO:0007669"/>
    <property type="project" value="InterPro"/>
</dbReference>
<evidence type="ECO:0000313" key="2">
    <source>
        <dbReference type="EMBL" id="NNV56127.1"/>
    </source>
</evidence>
<dbReference type="PANTHER" id="PTHR43415:SF3">
    <property type="entry name" value="GNAT-FAMILY ACETYLTRANSFERASE"/>
    <property type="match status" value="1"/>
</dbReference>
<reference evidence="2" key="1">
    <citation type="submission" date="2019-10" db="EMBL/GenBank/DDBJ databases">
        <title>Draft genome sequence of Panacibacter sp. KCS-6.</title>
        <authorList>
            <person name="Yim K.J."/>
        </authorList>
    </citation>
    <scope>NUCLEOTIDE SEQUENCE</scope>
    <source>
        <strain evidence="2">KCS-6</strain>
    </source>
</reference>
<name>A0A8J8FER4_9BACT</name>
<proteinExistence type="predicted"/>
<feature type="domain" description="N-acetyltransferase" evidence="1">
    <location>
        <begin position="23"/>
        <end position="183"/>
    </location>
</feature>
<dbReference type="SUPFAM" id="SSF55729">
    <property type="entry name" value="Acyl-CoA N-acyltransferases (Nat)"/>
    <property type="match status" value="1"/>
</dbReference>
<gene>
    <name evidence="2" type="ORF">GD597_11710</name>
</gene>
<dbReference type="PROSITE" id="PS51186">
    <property type="entry name" value="GNAT"/>
    <property type="match status" value="1"/>
</dbReference>
<dbReference type="AlphaFoldDB" id="A0A8J8FER4"/>
<evidence type="ECO:0000313" key="3">
    <source>
        <dbReference type="Proteomes" id="UP000598971"/>
    </source>
</evidence>
<sequence>MQLLLCHSLVRSNQYAPKQKFIKVIRKGTLSDFDFFYGLYMHPQVNPYLLYEMMDEPTFRPIFEALTQQGVLYVFEVDGKPVGMSKLVPMQHRNSHIVYLGGVAIDPAAGGKGYGAIMLQKVIDYAVTMGFLRIELSVAISNKRAISLYQKLGFVQEGLFKKFSYLKSENIYLDEIFMAWIKDEN</sequence>
<dbReference type="PANTHER" id="PTHR43415">
    <property type="entry name" value="SPERMIDINE N(1)-ACETYLTRANSFERASE"/>
    <property type="match status" value="1"/>
</dbReference>
<accession>A0A8J8FER4</accession>
<dbReference type="Gene3D" id="3.40.630.30">
    <property type="match status" value="1"/>
</dbReference>
<dbReference type="CDD" id="cd04301">
    <property type="entry name" value="NAT_SF"/>
    <property type="match status" value="1"/>
</dbReference>
<dbReference type="InterPro" id="IPR000182">
    <property type="entry name" value="GNAT_dom"/>
</dbReference>
<dbReference type="InterPro" id="IPR016181">
    <property type="entry name" value="Acyl_CoA_acyltransferase"/>
</dbReference>
<dbReference type="Proteomes" id="UP000598971">
    <property type="component" value="Unassembled WGS sequence"/>
</dbReference>
<comment type="caution">
    <text evidence="2">The sequence shown here is derived from an EMBL/GenBank/DDBJ whole genome shotgun (WGS) entry which is preliminary data.</text>
</comment>
<protein>
    <submittedName>
        <fullName evidence="2">GNAT family N-acetyltransferase</fullName>
    </submittedName>
</protein>